<dbReference type="OrthoDB" id="542841at2759"/>
<dbReference type="PROSITE" id="PS51806">
    <property type="entry name" value="DOG1"/>
    <property type="match status" value="1"/>
</dbReference>
<feature type="domain" description="DOG1" evidence="1">
    <location>
        <begin position="18"/>
        <end position="280"/>
    </location>
</feature>
<dbReference type="InterPro" id="IPR051886">
    <property type="entry name" value="Seed_Dev/Stress_Resp_Reg"/>
</dbReference>
<dbReference type="Proteomes" id="UP000652761">
    <property type="component" value="Unassembled WGS sequence"/>
</dbReference>
<dbReference type="EMBL" id="NMUH01005976">
    <property type="protein sequence ID" value="MQM14146.1"/>
    <property type="molecule type" value="Genomic_DNA"/>
</dbReference>
<dbReference type="PANTHER" id="PTHR46354:SF4">
    <property type="entry name" value="PROTEIN DOG1-LIKE 3"/>
    <property type="match status" value="1"/>
</dbReference>
<evidence type="ECO:0000259" key="1">
    <source>
        <dbReference type="PROSITE" id="PS51806"/>
    </source>
</evidence>
<dbReference type="Pfam" id="PF14144">
    <property type="entry name" value="DOG1"/>
    <property type="match status" value="1"/>
</dbReference>
<dbReference type="InterPro" id="IPR025422">
    <property type="entry name" value="TGA_domain"/>
</dbReference>
<reference evidence="2" key="1">
    <citation type="submission" date="2017-07" db="EMBL/GenBank/DDBJ databases">
        <title>Taro Niue Genome Assembly and Annotation.</title>
        <authorList>
            <person name="Atibalentja N."/>
            <person name="Keating K."/>
            <person name="Fields C.J."/>
        </authorList>
    </citation>
    <scope>NUCLEOTIDE SEQUENCE</scope>
    <source>
        <strain evidence="2">Niue_2</strain>
        <tissue evidence="2">Leaf</tissue>
    </source>
</reference>
<protein>
    <recommendedName>
        <fullName evidence="1">DOG1 domain-containing protein</fullName>
    </recommendedName>
</protein>
<name>A0A843X0B3_COLES</name>
<dbReference type="PANTHER" id="PTHR46354">
    <property type="entry name" value="DOG1 DOMAIN-CONTAINING PROTEIN"/>
    <property type="match status" value="1"/>
</dbReference>
<organism evidence="2 3">
    <name type="scientific">Colocasia esculenta</name>
    <name type="common">Wild taro</name>
    <name type="synonym">Arum esculentum</name>
    <dbReference type="NCBI Taxonomy" id="4460"/>
    <lineage>
        <taxon>Eukaryota</taxon>
        <taxon>Viridiplantae</taxon>
        <taxon>Streptophyta</taxon>
        <taxon>Embryophyta</taxon>
        <taxon>Tracheophyta</taxon>
        <taxon>Spermatophyta</taxon>
        <taxon>Magnoliopsida</taxon>
        <taxon>Liliopsida</taxon>
        <taxon>Araceae</taxon>
        <taxon>Aroideae</taxon>
        <taxon>Colocasieae</taxon>
        <taxon>Colocasia</taxon>
    </lineage>
</organism>
<dbReference type="AlphaFoldDB" id="A0A843X0B3"/>
<comment type="caution">
    <text evidence="2">The sequence shown here is derived from an EMBL/GenBank/DDBJ whole genome shotgun (WGS) entry which is preliminary data.</text>
</comment>
<dbReference type="GO" id="GO:0043565">
    <property type="term" value="F:sequence-specific DNA binding"/>
    <property type="evidence" value="ECO:0007669"/>
    <property type="project" value="InterPro"/>
</dbReference>
<dbReference type="GO" id="GO:0006351">
    <property type="term" value="P:DNA-templated transcription"/>
    <property type="evidence" value="ECO:0007669"/>
    <property type="project" value="InterPro"/>
</dbReference>
<proteinExistence type="predicted"/>
<keyword evidence="3" id="KW-1185">Reference proteome</keyword>
<evidence type="ECO:0000313" key="2">
    <source>
        <dbReference type="EMBL" id="MQM14146.1"/>
    </source>
</evidence>
<sequence length="296" mass="33596">MSSLIDNERAQEAKHSENWSFAKFFEQWLAEQDRILQLLLATASPSQNSNVNDDEEERQRREQNVRSLVDQVLNHYVQYYSAKKASARRDAAAVFDPRWRSSSEKMFMWVAGWRPTMAIQLLYSMTGLQLQHRLDDLLQGQGVSTGDLADLSADQIARVDELHRKTVEREREITEEAAQVQETVVGNVVVELSHVLTEMKAHLPGEGEGRERDRGLRMEAEMAPTKERMEKALESADALRLETLKAVAGILKPLQAVHFLIAAAEVHLRVHEWGKMMDHAGSNRDSTGQINRPSEG</sequence>
<accession>A0A843X0B3</accession>
<evidence type="ECO:0000313" key="3">
    <source>
        <dbReference type="Proteomes" id="UP000652761"/>
    </source>
</evidence>
<gene>
    <name evidence="2" type="ORF">Taro_047069</name>
</gene>